<accession>A0A6B3STF0</accession>
<organism evidence="2 3">
    <name type="scientific">Noviherbaspirillum galbum</name>
    <dbReference type="NCBI Taxonomy" id="2709383"/>
    <lineage>
        <taxon>Bacteria</taxon>
        <taxon>Pseudomonadati</taxon>
        <taxon>Pseudomonadota</taxon>
        <taxon>Betaproteobacteria</taxon>
        <taxon>Burkholderiales</taxon>
        <taxon>Oxalobacteraceae</taxon>
        <taxon>Noviherbaspirillum</taxon>
    </lineage>
</organism>
<dbReference type="AlphaFoldDB" id="A0A6B3STF0"/>
<dbReference type="EMBL" id="JAAIVB010000021">
    <property type="protein sequence ID" value="NEX60899.1"/>
    <property type="molecule type" value="Genomic_DNA"/>
</dbReference>
<sequence>MAMITINDKEYDLDSLSDGAKQQINMLQITEQEIQRLNAQLAIVQTARIAYANALTEELPK</sequence>
<dbReference type="Pfam" id="PF20045">
    <property type="entry name" value="DUF6447"/>
    <property type="match status" value="1"/>
</dbReference>
<gene>
    <name evidence="2" type="ORF">G3574_07405</name>
</gene>
<feature type="coiled-coil region" evidence="1">
    <location>
        <begin position="20"/>
        <end position="47"/>
    </location>
</feature>
<dbReference type="Proteomes" id="UP000482155">
    <property type="component" value="Unassembled WGS sequence"/>
</dbReference>
<keyword evidence="3" id="KW-1185">Reference proteome</keyword>
<evidence type="ECO:0000313" key="2">
    <source>
        <dbReference type="EMBL" id="NEX60899.1"/>
    </source>
</evidence>
<evidence type="ECO:0000256" key="1">
    <source>
        <dbReference type="SAM" id="Coils"/>
    </source>
</evidence>
<dbReference type="RefSeq" id="WP_163961575.1">
    <property type="nucleotide sequence ID" value="NZ_JAAIVB010000021.1"/>
</dbReference>
<keyword evidence="1" id="KW-0175">Coiled coil</keyword>
<comment type="caution">
    <text evidence="2">The sequence shown here is derived from an EMBL/GenBank/DDBJ whole genome shotgun (WGS) entry which is preliminary data.</text>
</comment>
<name>A0A6B3STF0_9BURK</name>
<proteinExistence type="predicted"/>
<evidence type="ECO:0000313" key="3">
    <source>
        <dbReference type="Proteomes" id="UP000482155"/>
    </source>
</evidence>
<reference evidence="2 3" key="1">
    <citation type="submission" date="2020-02" db="EMBL/GenBank/DDBJ databases">
        <authorList>
            <person name="Kim M.K."/>
        </authorList>
    </citation>
    <scope>NUCLEOTIDE SEQUENCE [LARGE SCALE GENOMIC DNA]</scope>
    <source>
        <strain evidence="2 3">17J57-3</strain>
    </source>
</reference>
<dbReference type="InterPro" id="IPR045615">
    <property type="entry name" value="DUF6447"/>
</dbReference>
<protein>
    <submittedName>
        <fullName evidence="2">Uncharacterized protein</fullName>
    </submittedName>
</protein>